<evidence type="ECO:0000313" key="2">
    <source>
        <dbReference type="EMBL" id="MER2491610.1"/>
    </source>
</evidence>
<evidence type="ECO:0000313" key="3">
    <source>
        <dbReference type="Proteomes" id="UP001467690"/>
    </source>
</evidence>
<proteinExistence type="predicted"/>
<reference evidence="2 3" key="1">
    <citation type="submission" date="2024-06" db="EMBL/GenBank/DDBJ databases">
        <authorList>
            <person name="Chen R.Y."/>
        </authorList>
    </citation>
    <scope>NUCLEOTIDE SEQUENCE [LARGE SCALE GENOMIC DNA]</scope>
    <source>
        <strain evidence="2 3">D2</strain>
    </source>
</reference>
<dbReference type="InterPro" id="IPR011856">
    <property type="entry name" value="tRNA_endonuc-like_dom_sf"/>
</dbReference>
<dbReference type="SUPFAM" id="SSF52980">
    <property type="entry name" value="Restriction endonuclease-like"/>
    <property type="match status" value="1"/>
</dbReference>
<dbReference type="GO" id="GO:0016787">
    <property type="term" value="F:hydrolase activity"/>
    <property type="evidence" value="ECO:0007669"/>
    <property type="project" value="UniProtKB-KW"/>
</dbReference>
<protein>
    <submittedName>
        <fullName evidence="2">Restriction endonuclease</fullName>
        <ecNumber evidence="2">3.1.21.-</ecNumber>
    </submittedName>
</protein>
<keyword evidence="2" id="KW-0540">Nuclease</keyword>
<dbReference type="Pfam" id="PF04471">
    <property type="entry name" value="Mrr_cat"/>
    <property type="match status" value="1"/>
</dbReference>
<organism evidence="2 3">
    <name type="scientific">Catenovulum sediminis</name>
    <dbReference type="NCBI Taxonomy" id="1740262"/>
    <lineage>
        <taxon>Bacteria</taxon>
        <taxon>Pseudomonadati</taxon>
        <taxon>Pseudomonadota</taxon>
        <taxon>Gammaproteobacteria</taxon>
        <taxon>Alteromonadales</taxon>
        <taxon>Alteromonadaceae</taxon>
        <taxon>Catenovulum</taxon>
    </lineage>
</organism>
<feature type="domain" description="Restriction endonuclease type IV Mrr" evidence="1">
    <location>
        <begin position="39"/>
        <end position="109"/>
    </location>
</feature>
<gene>
    <name evidence="2" type="ORF">ABS311_06920</name>
</gene>
<dbReference type="Proteomes" id="UP001467690">
    <property type="component" value="Unassembled WGS sequence"/>
</dbReference>
<name>A0ABV1RFG2_9ALTE</name>
<dbReference type="RefSeq" id="WP_350401204.1">
    <property type="nucleotide sequence ID" value="NZ_JBELOE010000136.1"/>
</dbReference>
<dbReference type="InterPro" id="IPR011335">
    <property type="entry name" value="Restrct_endonuc-II-like"/>
</dbReference>
<dbReference type="EC" id="3.1.21.-" evidence="2"/>
<keyword evidence="3" id="KW-1185">Reference proteome</keyword>
<keyword evidence="2" id="KW-0255">Endonuclease</keyword>
<dbReference type="EMBL" id="JBELOE010000136">
    <property type="protein sequence ID" value="MER2491610.1"/>
    <property type="molecule type" value="Genomic_DNA"/>
</dbReference>
<accession>A0ABV1RFG2</accession>
<dbReference type="GO" id="GO:0004519">
    <property type="term" value="F:endonuclease activity"/>
    <property type="evidence" value="ECO:0007669"/>
    <property type="project" value="UniProtKB-KW"/>
</dbReference>
<dbReference type="Gene3D" id="3.40.1350.10">
    <property type="match status" value="1"/>
</dbReference>
<comment type="caution">
    <text evidence="2">The sequence shown here is derived from an EMBL/GenBank/DDBJ whole genome shotgun (WGS) entry which is preliminary data.</text>
</comment>
<keyword evidence="2" id="KW-0378">Hydrolase</keyword>
<evidence type="ECO:0000259" key="1">
    <source>
        <dbReference type="Pfam" id="PF04471"/>
    </source>
</evidence>
<sequence>MKNWQSYEEVSVFLLNELKQELGLSFVESKQKIKGNVTTWEVDGKGTRNKDETIIVIECRRYEKSKQSQEKLAAFAYRIKDVSASGGILVSPLGFQSGAKKIAAAENIIEIKLNSDSTIKDYDLQIFDKLFIGLGLDFKVKSDMSLEAELFRKCLRCNHRFNVRQNEKVCFKCAI</sequence>
<dbReference type="InterPro" id="IPR007560">
    <property type="entry name" value="Restrct_endonuc_IV_Mrr"/>
</dbReference>